<proteinExistence type="predicted"/>
<protein>
    <submittedName>
        <fullName evidence="1">Uncharacterized protein</fullName>
    </submittedName>
</protein>
<dbReference type="InterPro" id="IPR036457">
    <property type="entry name" value="PPM-type-like_dom_sf"/>
</dbReference>
<organism evidence="1 2">
    <name type="scientific">Segatella buccae</name>
    <dbReference type="NCBI Taxonomy" id="28126"/>
    <lineage>
        <taxon>Bacteria</taxon>
        <taxon>Pseudomonadati</taxon>
        <taxon>Bacteroidota</taxon>
        <taxon>Bacteroidia</taxon>
        <taxon>Bacteroidales</taxon>
        <taxon>Prevotellaceae</taxon>
        <taxon>Segatella</taxon>
    </lineage>
</organism>
<dbReference type="RefSeq" id="WP_244912346.1">
    <property type="nucleotide sequence ID" value="NZ_DBFWLE010000018.1"/>
</dbReference>
<dbReference type="Gene3D" id="3.60.40.10">
    <property type="entry name" value="PPM-type phosphatase domain"/>
    <property type="match status" value="1"/>
</dbReference>
<dbReference type="EMBL" id="UGTJ01000001">
    <property type="protein sequence ID" value="SUB79390.1"/>
    <property type="molecule type" value="Genomic_DNA"/>
</dbReference>
<evidence type="ECO:0000313" key="2">
    <source>
        <dbReference type="Proteomes" id="UP000255283"/>
    </source>
</evidence>
<reference evidence="1 2" key="1">
    <citation type="submission" date="2018-06" db="EMBL/GenBank/DDBJ databases">
        <authorList>
            <consortium name="Pathogen Informatics"/>
            <person name="Doyle S."/>
        </authorList>
    </citation>
    <scope>NUCLEOTIDE SEQUENCE [LARGE SCALE GENOMIC DNA]</scope>
    <source>
        <strain evidence="1 2">NCTC13063</strain>
    </source>
</reference>
<name>A0AAQ1ZIE4_9BACT</name>
<accession>A0AAQ1ZIE4</accession>
<dbReference type="Proteomes" id="UP000255283">
    <property type="component" value="Unassembled WGS sequence"/>
</dbReference>
<dbReference type="AlphaFoldDB" id="A0AAQ1ZIE4"/>
<comment type="caution">
    <text evidence="1">The sequence shown here is derived from an EMBL/GenBank/DDBJ whole genome shotgun (WGS) entry which is preliminary data.</text>
</comment>
<sequence length="263" mass="29593">MAKGLPAHNEDAIVKTNNFLAVVDGSTSKTKYRVQPDITNGQLAAILIRDYLQSIDSSAPHLSCKELCEGLTEHFQQEYLVRNVDIDALTIHPELRPTASVVVFSRCRQEVWLIGDCQCMINGQLFENPKPYEATIARKRARLIIGGMSPDEARRCIEHDLITAMHEGQNKNYAVIDGFPIYYAGVTIIKLREWATTFPFQIVLASDGYPFLKSTLEASEQAIQKQAASDPQNIKHFLATKGIKPGYHGFDDRTYLRFIFGEE</sequence>
<evidence type="ECO:0000313" key="1">
    <source>
        <dbReference type="EMBL" id="SUB79390.1"/>
    </source>
</evidence>
<gene>
    <name evidence="1" type="ORF">NCTC13063_00655</name>
</gene>